<organism evidence="1 2">
    <name type="scientific">Pseudoflavonifractor capillosus ATCC 29799</name>
    <dbReference type="NCBI Taxonomy" id="411467"/>
    <lineage>
        <taxon>Bacteria</taxon>
        <taxon>Bacillati</taxon>
        <taxon>Bacillota</taxon>
        <taxon>Clostridia</taxon>
        <taxon>Eubacteriales</taxon>
        <taxon>Oscillospiraceae</taxon>
        <taxon>Pseudoflavonifractor</taxon>
    </lineage>
</organism>
<evidence type="ECO:0000313" key="2">
    <source>
        <dbReference type="Proteomes" id="UP000003639"/>
    </source>
</evidence>
<keyword evidence="2" id="KW-1185">Reference proteome</keyword>
<reference evidence="1 2" key="1">
    <citation type="submission" date="2007-04" db="EMBL/GenBank/DDBJ databases">
        <authorList>
            <person name="Fulton L."/>
            <person name="Clifton S."/>
            <person name="Fulton B."/>
            <person name="Xu J."/>
            <person name="Minx P."/>
            <person name="Pepin K.H."/>
            <person name="Johnson M."/>
            <person name="Thiruvilangam P."/>
            <person name="Bhonagiri V."/>
            <person name="Nash W.E."/>
            <person name="Mardis E.R."/>
            <person name="Wilson R.K."/>
        </authorList>
    </citation>
    <scope>NUCLEOTIDE SEQUENCE [LARGE SCALE GENOMIC DNA]</scope>
    <source>
        <strain evidence="1 2">ATCC 29799</strain>
    </source>
</reference>
<protein>
    <submittedName>
        <fullName evidence="1">Uncharacterized protein</fullName>
    </submittedName>
</protein>
<evidence type="ECO:0000313" key="1">
    <source>
        <dbReference type="EMBL" id="EDN01789.1"/>
    </source>
</evidence>
<dbReference type="RefSeq" id="WP_006571011.1">
    <property type="nucleotide sequence ID" value="NZ_AAXG02000004.1"/>
</dbReference>
<proteinExistence type="predicted"/>
<dbReference type="AlphaFoldDB" id="A6NQI4"/>
<name>A6NQI4_9FIRM</name>
<dbReference type="STRING" id="411467.BACCAP_00454"/>
<reference evidence="1 2" key="2">
    <citation type="submission" date="2007-06" db="EMBL/GenBank/DDBJ databases">
        <title>Draft genome sequence of Pseudoflavonifractor capillosus ATCC 29799.</title>
        <authorList>
            <person name="Sudarsanam P."/>
            <person name="Ley R."/>
            <person name="Guruge J."/>
            <person name="Turnbaugh P.J."/>
            <person name="Mahowald M."/>
            <person name="Liep D."/>
            <person name="Gordon J."/>
        </authorList>
    </citation>
    <scope>NUCLEOTIDE SEQUENCE [LARGE SCALE GENOMIC DNA]</scope>
    <source>
        <strain evidence="1 2">ATCC 29799</strain>
    </source>
</reference>
<gene>
    <name evidence="1" type="ORF">BACCAP_00454</name>
</gene>
<comment type="caution">
    <text evidence="1">The sequence shown here is derived from an EMBL/GenBank/DDBJ whole genome shotgun (WGS) entry which is preliminary data.</text>
</comment>
<sequence length="69" mass="7930">MRKVKSQNKNPPVKQQGALEITERSEMITNWLQTVSYTLFASTSILFCLQRGWKGEIFPLEEAWIGTKA</sequence>
<accession>A6NQI4</accession>
<dbReference type="Proteomes" id="UP000003639">
    <property type="component" value="Unassembled WGS sequence"/>
</dbReference>
<dbReference type="EMBL" id="AAXG02000004">
    <property type="protein sequence ID" value="EDN01789.1"/>
    <property type="molecule type" value="Genomic_DNA"/>
</dbReference>